<dbReference type="PROSITE" id="PS50294">
    <property type="entry name" value="WD_REPEATS_REGION"/>
    <property type="match status" value="1"/>
</dbReference>
<evidence type="ECO:0000256" key="3">
    <source>
        <dbReference type="PROSITE-ProRule" id="PRU00221"/>
    </source>
</evidence>
<keyword evidence="2" id="KW-0677">Repeat</keyword>
<feature type="region of interest" description="Disordered" evidence="4">
    <location>
        <begin position="437"/>
        <end position="456"/>
    </location>
</feature>
<dbReference type="Gene3D" id="2.130.10.10">
    <property type="entry name" value="YVTN repeat-like/Quinoprotein amine dehydrogenase"/>
    <property type="match status" value="1"/>
</dbReference>
<dbReference type="InterPro" id="IPR001680">
    <property type="entry name" value="WD40_rpt"/>
</dbReference>
<evidence type="ECO:0000256" key="4">
    <source>
        <dbReference type="SAM" id="MobiDB-lite"/>
    </source>
</evidence>
<dbReference type="Pfam" id="PF00400">
    <property type="entry name" value="WD40"/>
    <property type="match status" value="1"/>
</dbReference>
<dbReference type="InterPro" id="IPR019775">
    <property type="entry name" value="WD40_repeat_CS"/>
</dbReference>
<dbReference type="PROSITE" id="PS00678">
    <property type="entry name" value="WD_REPEATS_1"/>
    <property type="match status" value="1"/>
</dbReference>
<dbReference type="AlphaFoldDB" id="A0A7S3K5K8"/>
<gene>
    <name evidence="5" type="ORF">ALAG00032_LOCUS14913</name>
</gene>
<accession>A0A7S3K5K8</accession>
<dbReference type="PANTHER" id="PTHR44499">
    <property type="entry name" value="JOUBERIN"/>
    <property type="match status" value="1"/>
</dbReference>
<dbReference type="InterPro" id="IPR052803">
    <property type="entry name" value="Cilium-Associated_Jouberin"/>
</dbReference>
<dbReference type="EMBL" id="HBIJ01022769">
    <property type="protein sequence ID" value="CAE0374110.1"/>
    <property type="molecule type" value="Transcribed_RNA"/>
</dbReference>
<proteinExistence type="predicted"/>
<reference evidence="5" key="1">
    <citation type="submission" date="2021-01" db="EMBL/GenBank/DDBJ databases">
        <authorList>
            <person name="Corre E."/>
            <person name="Pelletier E."/>
            <person name="Niang G."/>
            <person name="Scheremetjew M."/>
            <person name="Finn R."/>
            <person name="Kale V."/>
            <person name="Holt S."/>
            <person name="Cochrane G."/>
            <person name="Meng A."/>
            <person name="Brown T."/>
            <person name="Cohen L."/>
        </authorList>
    </citation>
    <scope>NUCLEOTIDE SEQUENCE</scope>
    <source>
        <strain evidence="5">CCMP1510</strain>
    </source>
</reference>
<sequence>MNTANRHERADAPLLSRGDSEDMDDEPRWRIINDDSSDEEFEKSTKEVALNDSDDDEKNVETASEAKKKTSVRKRSKRCRLSRAIASVTRLWEVGLASVEERCPALSTDAEKRLERYRKEMNIHLNQVVEIGVIGTETLRDVPDLVHPIVRVHIVDARTGHYLSTDSGNPAITTQFETQRKIQFNADISTQSINFILPVATAPAHLKGHGMRPVWNESFVIDICLDELLRPEALVLFELCDFQPIKKKKHHQANSSIDCSNGLYGIAWAGFQPIHLFNGQPQVFPSGTYLTQNLVKACIQQEWPMIHPKNLSGAELDAKNFMIKDTELPQHDAHALMVQKRNEAFLHLFRLDLYEFIPLSNYAQQQACDLHLLGPPSPASSQIPQVYCQYMRRKWRSFGGSFIHARVRGIPRPEPTQVERRPRIPMESQVIAGSLSYNNKSSSSRKIREDPRAVRASRRARFPHECNIMPERMLCHIYPGDRGTSRISFSPTGRLLAVATNESFECPIRIYDATSAPNKYTWAHNIIPRTGAQQAEMLGTASNMTRDGAILLFELEAHVGSVVDMQWTNDDRFLLSCGNDGNVALWDLADLAVKASQEERLFPAPPIMPFLKQMFVHVTHGVLCCAFIVGLENTKNDDPDASDEQIIETVNPLRPTVQAFLEPNTLPDLTARTAIACITSGHDGILRLWQLSNANYLGRLGGDECDPHHGAPVNALQVDPRSGRIFTADSQGLIVLWRRADKQKNKTVIQNIDFGVLRSISHPQLIGRPIISIALHPRRRRIQLIVVPQDDCATLLDVTTNALVTWYIDQTLSEQHLIDDTRKAIFSPDGLHALVAARDTGAMIFDAARGTRQNCQILDELDLITPISDLAWHPIQHIIAIASVGTKHPILILCADRPNNPIPIVPAAAAAEQDADRRATILREPDHGEKRRRRLKDLQERRAAILQKIADRKKKTSSIPDKVSPLPPSSSLFSTIICESKLSE</sequence>
<evidence type="ECO:0000256" key="2">
    <source>
        <dbReference type="ARBA" id="ARBA00022737"/>
    </source>
</evidence>
<dbReference type="InterPro" id="IPR015943">
    <property type="entry name" value="WD40/YVTN_repeat-like_dom_sf"/>
</dbReference>
<organism evidence="5">
    <name type="scientific">Aureoumbra lagunensis</name>
    <dbReference type="NCBI Taxonomy" id="44058"/>
    <lineage>
        <taxon>Eukaryota</taxon>
        <taxon>Sar</taxon>
        <taxon>Stramenopiles</taxon>
        <taxon>Ochrophyta</taxon>
        <taxon>Pelagophyceae</taxon>
        <taxon>Pelagomonadales</taxon>
        <taxon>Aureoumbra</taxon>
    </lineage>
</organism>
<dbReference type="SMART" id="SM00320">
    <property type="entry name" value="WD40"/>
    <property type="match status" value="4"/>
</dbReference>
<dbReference type="PROSITE" id="PS50082">
    <property type="entry name" value="WD_REPEATS_2"/>
    <property type="match status" value="1"/>
</dbReference>
<protein>
    <submittedName>
        <fullName evidence="5">Uncharacterized protein</fullName>
    </submittedName>
</protein>
<dbReference type="PANTHER" id="PTHR44499:SF1">
    <property type="entry name" value="JOUBERIN"/>
    <property type="match status" value="1"/>
</dbReference>
<name>A0A7S3K5K8_9STRA</name>
<feature type="compositionally biased region" description="Basic and acidic residues" evidence="4">
    <location>
        <begin position="1"/>
        <end position="11"/>
    </location>
</feature>
<keyword evidence="1 3" id="KW-0853">WD repeat</keyword>
<dbReference type="InterPro" id="IPR036322">
    <property type="entry name" value="WD40_repeat_dom_sf"/>
</dbReference>
<dbReference type="SUPFAM" id="SSF50978">
    <property type="entry name" value="WD40 repeat-like"/>
    <property type="match status" value="1"/>
</dbReference>
<evidence type="ECO:0000256" key="1">
    <source>
        <dbReference type="ARBA" id="ARBA00022574"/>
    </source>
</evidence>
<evidence type="ECO:0000313" key="5">
    <source>
        <dbReference type="EMBL" id="CAE0374110.1"/>
    </source>
</evidence>
<feature type="region of interest" description="Disordered" evidence="4">
    <location>
        <begin position="1"/>
        <end position="69"/>
    </location>
</feature>
<dbReference type="GO" id="GO:0044458">
    <property type="term" value="P:motile cilium assembly"/>
    <property type="evidence" value="ECO:0007669"/>
    <property type="project" value="TreeGrafter"/>
</dbReference>
<dbReference type="GO" id="GO:0036064">
    <property type="term" value="C:ciliary basal body"/>
    <property type="evidence" value="ECO:0007669"/>
    <property type="project" value="TreeGrafter"/>
</dbReference>
<feature type="repeat" description="WD" evidence="3">
    <location>
        <begin position="555"/>
        <end position="588"/>
    </location>
</feature>